<proteinExistence type="predicted"/>
<organism evidence="2 3">
    <name type="scientific">Saguinus oedipus</name>
    <name type="common">Cotton-top tamarin</name>
    <name type="synonym">Oedipomidas oedipus</name>
    <dbReference type="NCBI Taxonomy" id="9490"/>
    <lineage>
        <taxon>Eukaryota</taxon>
        <taxon>Metazoa</taxon>
        <taxon>Chordata</taxon>
        <taxon>Craniata</taxon>
        <taxon>Vertebrata</taxon>
        <taxon>Euteleostomi</taxon>
        <taxon>Mammalia</taxon>
        <taxon>Eutheria</taxon>
        <taxon>Euarchontoglires</taxon>
        <taxon>Primates</taxon>
        <taxon>Haplorrhini</taxon>
        <taxon>Platyrrhini</taxon>
        <taxon>Cebidae</taxon>
        <taxon>Callitrichinae</taxon>
        <taxon>Saguinus</taxon>
    </lineage>
</organism>
<dbReference type="Proteomes" id="UP001266305">
    <property type="component" value="Unassembled WGS sequence"/>
</dbReference>
<evidence type="ECO:0000256" key="1">
    <source>
        <dbReference type="SAM" id="MobiDB-lite"/>
    </source>
</evidence>
<name>A0ABQ9WIG5_SAGOE</name>
<dbReference type="EMBL" id="JASSZA010000001">
    <property type="protein sequence ID" value="KAK2121457.1"/>
    <property type="molecule type" value="Genomic_DNA"/>
</dbReference>
<gene>
    <name evidence="2" type="ORF">P7K49_002843</name>
</gene>
<sequence>MTPVQLLGGMQKRVREEVNRCESGLSCKHLPLSSYDSKLVPGLETTHRKATEEDDATSKPTRED</sequence>
<protein>
    <submittedName>
        <fullName evidence="2">Uncharacterized protein</fullName>
    </submittedName>
</protein>
<evidence type="ECO:0000313" key="3">
    <source>
        <dbReference type="Proteomes" id="UP001266305"/>
    </source>
</evidence>
<feature type="region of interest" description="Disordered" evidence="1">
    <location>
        <begin position="31"/>
        <end position="64"/>
    </location>
</feature>
<evidence type="ECO:0000313" key="2">
    <source>
        <dbReference type="EMBL" id="KAK2121457.1"/>
    </source>
</evidence>
<keyword evidence="3" id="KW-1185">Reference proteome</keyword>
<accession>A0ABQ9WIG5</accession>
<comment type="caution">
    <text evidence="2">The sequence shown here is derived from an EMBL/GenBank/DDBJ whole genome shotgun (WGS) entry which is preliminary data.</text>
</comment>
<feature type="compositionally biased region" description="Basic and acidic residues" evidence="1">
    <location>
        <begin position="45"/>
        <end position="64"/>
    </location>
</feature>
<reference evidence="2 3" key="1">
    <citation type="submission" date="2023-05" db="EMBL/GenBank/DDBJ databases">
        <title>B98-5 Cell Line De Novo Hybrid Assembly: An Optical Mapping Approach.</title>
        <authorList>
            <person name="Kananen K."/>
            <person name="Auerbach J.A."/>
            <person name="Kautto E."/>
            <person name="Blachly J.S."/>
        </authorList>
    </citation>
    <scope>NUCLEOTIDE SEQUENCE [LARGE SCALE GENOMIC DNA]</scope>
    <source>
        <strain evidence="2">B95-8</strain>
        <tissue evidence="2">Cell line</tissue>
    </source>
</reference>